<evidence type="ECO:0000313" key="3">
    <source>
        <dbReference type="EMBL" id="MBB6173275.1"/>
    </source>
</evidence>
<protein>
    <submittedName>
        <fullName evidence="3">Glyoxylase-like metal-dependent hydrolase (Beta-lactamase superfamily II)</fullName>
    </submittedName>
</protein>
<feature type="compositionally biased region" description="Acidic residues" evidence="1">
    <location>
        <begin position="106"/>
        <end position="123"/>
    </location>
</feature>
<keyword evidence="4" id="KW-1185">Reference proteome</keyword>
<dbReference type="SMART" id="SM00849">
    <property type="entry name" value="Lactamase_B"/>
    <property type="match status" value="1"/>
</dbReference>
<feature type="compositionally biased region" description="Low complexity" evidence="1">
    <location>
        <begin position="49"/>
        <end position="69"/>
    </location>
</feature>
<organism evidence="3 4">
    <name type="scientific">Nocardiopsis mwathae</name>
    <dbReference type="NCBI Taxonomy" id="1472723"/>
    <lineage>
        <taxon>Bacteria</taxon>
        <taxon>Bacillati</taxon>
        <taxon>Actinomycetota</taxon>
        <taxon>Actinomycetes</taxon>
        <taxon>Streptosporangiales</taxon>
        <taxon>Nocardiopsidaceae</taxon>
        <taxon>Nocardiopsis</taxon>
    </lineage>
</organism>
<evidence type="ECO:0000259" key="2">
    <source>
        <dbReference type="SMART" id="SM00849"/>
    </source>
</evidence>
<dbReference type="InterPro" id="IPR001279">
    <property type="entry name" value="Metallo-B-lactamas"/>
</dbReference>
<feature type="compositionally biased region" description="Basic and acidic residues" evidence="1">
    <location>
        <begin position="34"/>
        <end position="48"/>
    </location>
</feature>
<dbReference type="SUPFAM" id="SSF56281">
    <property type="entry name" value="Metallo-hydrolase/oxidoreductase"/>
    <property type="match status" value="1"/>
</dbReference>
<sequence length="328" mass="34747">MFWNRKNKKKDVEEAEAGGTTPSTVTADGADDADGPRDEPQSAEDKGADTAATAVAAEETPAATDAATDADAEKPAKAGETDAEAKAEEAGEAEAGEKAEAKAEGATEEEREPEVPGTDEPDSDGIQRVRTAGVLKVDGEEYDVVSNTWIVDVDDEGVVVIDPAHDAKAVLEAVGEREIYLVACTNGYNTHIGAAVEVAERDQAPIALHRREIRPWRRVHGAEHRPDLEVEGGGSLQAGDKEIDILPLPGTSTGSVAYYISELGAVFSGDTLRKGELGTVGEGYVDYTRQLHSVGEVLMSLPPDTRILPDRGPETTVAAESKNFETWV</sequence>
<evidence type="ECO:0000313" key="4">
    <source>
        <dbReference type="Proteomes" id="UP000546642"/>
    </source>
</evidence>
<dbReference type="InterPro" id="IPR051453">
    <property type="entry name" value="MBL_Glyoxalase_II"/>
</dbReference>
<dbReference type="PANTHER" id="PTHR46233">
    <property type="entry name" value="HYDROXYACYLGLUTATHIONE HYDROLASE GLOC"/>
    <property type="match status" value="1"/>
</dbReference>
<dbReference type="InterPro" id="IPR036866">
    <property type="entry name" value="RibonucZ/Hydroxyglut_hydro"/>
</dbReference>
<gene>
    <name evidence="3" type="ORF">HNR23_003335</name>
</gene>
<feature type="compositionally biased region" description="Basic and acidic residues" evidence="1">
    <location>
        <begin position="71"/>
        <end position="105"/>
    </location>
</feature>
<dbReference type="GO" id="GO:0016787">
    <property type="term" value="F:hydrolase activity"/>
    <property type="evidence" value="ECO:0007669"/>
    <property type="project" value="UniProtKB-KW"/>
</dbReference>
<evidence type="ECO:0000256" key="1">
    <source>
        <dbReference type="SAM" id="MobiDB-lite"/>
    </source>
</evidence>
<keyword evidence="3" id="KW-0378">Hydrolase</keyword>
<dbReference type="Proteomes" id="UP000546642">
    <property type="component" value="Unassembled WGS sequence"/>
</dbReference>
<dbReference type="AlphaFoldDB" id="A0A7W9YJG4"/>
<dbReference type="Pfam" id="PF00753">
    <property type="entry name" value="Lactamase_B"/>
    <property type="match status" value="1"/>
</dbReference>
<feature type="region of interest" description="Disordered" evidence="1">
    <location>
        <begin position="1"/>
        <end position="128"/>
    </location>
</feature>
<name>A0A7W9YJG4_9ACTN</name>
<dbReference type="PANTHER" id="PTHR46233:SF4">
    <property type="entry name" value="METALLO-BETA-LACTAMASE DOMAIN-CONTAINING PROTEIN"/>
    <property type="match status" value="1"/>
</dbReference>
<feature type="domain" description="Metallo-beta-lactamase" evidence="2">
    <location>
        <begin position="145"/>
        <end position="311"/>
    </location>
</feature>
<comment type="caution">
    <text evidence="3">The sequence shown here is derived from an EMBL/GenBank/DDBJ whole genome shotgun (WGS) entry which is preliminary data.</text>
</comment>
<proteinExistence type="predicted"/>
<reference evidence="3 4" key="1">
    <citation type="submission" date="2020-08" db="EMBL/GenBank/DDBJ databases">
        <title>Sequencing the genomes of 1000 actinobacteria strains.</title>
        <authorList>
            <person name="Klenk H.-P."/>
        </authorList>
    </citation>
    <scope>NUCLEOTIDE SEQUENCE [LARGE SCALE GENOMIC DNA]</scope>
    <source>
        <strain evidence="3 4">DSM 46659</strain>
    </source>
</reference>
<accession>A0A7W9YJG4</accession>
<dbReference type="EMBL" id="JACHDS010000001">
    <property type="protein sequence ID" value="MBB6173275.1"/>
    <property type="molecule type" value="Genomic_DNA"/>
</dbReference>
<dbReference type="Gene3D" id="3.60.15.10">
    <property type="entry name" value="Ribonuclease Z/Hydroxyacylglutathione hydrolase-like"/>
    <property type="match status" value="1"/>
</dbReference>
<dbReference type="RefSeq" id="WP_184076570.1">
    <property type="nucleotide sequence ID" value="NZ_JACHDS010000001.1"/>
</dbReference>